<dbReference type="GO" id="GO:0030599">
    <property type="term" value="F:pectinesterase activity"/>
    <property type="evidence" value="ECO:0007669"/>
    <property type="project" value="InterPro"/>
</dbReference>
<name>A0AAN9EMF4_CROPI</name>
<comment type="similarity">
    <text evidence="4">In the C-terminal section; belongs to the pectinesterase family.</text>
</comment>
<comment type="pathway">
    <text evidence="2">Glycan metabolism; pectin degradation; 2-dehydro-3-deoxy-D-gluconate from pectin: step 1/5.</text>
</comment>
<proteinExistence type="inferred from homology"/>
<evidence type="ECO:0000256" key="4">
    <source>
        <dbReference type="ARBA" id="ARBA00007786"/>
    </source>
</evidence>
<dbReference type="SUPFAM" id="SSF51126">
    <property type="entry name" value="Pectin lyase-like"/>
    <property type="match status" value="1"/>
</dbReference>
<reference evidence="10 11" key="1">
    <citation type="submission" date="2024-01" db="EMBL/GenBank/DDBJ databases">
        <title>The genomes of 5 underutilized Papilionoideae crops provide insights into root nodulation and disease resistanc.</title>
        <authorList>
            <person name="Yuan L."/>
        </authorList>
    </citation>
    <scope>NUCLEOTIDE SEQUENCE [LARGE SCALE GENOMIC DNA]</scope>
    <source>
        <strain evidence="10">ZHUSHIDOU_FW_LH</strain>
        <tissue evidence="10">Leaf</tissue>
    </source>
</reference>
<evidence type="ECO:0000256" key="5">
    <source>
        <dbReference type="ARBA" id="ARBA00022512"/>
    </source>
</evidence>
<feature type="chain" id="PRO_5042821535" description="Pectinesterase inhibitor domain-containing protein" evidence="8">
    <location>
        <begin position="21"/>
        <end position="238"/>
    </location>
</feature>
<evidence type="ECO:0000259" key="9">
    <source>
        <dbReference type="SMART" id="SM00856"/>
    </source>
</evidence>
<feature type="domain" description="Pectinesterase inhibitor" evidence="9">
    <location>
        <begin position="24"/>
        <end position="132"/>
    </location>
</feature>
<sequence>MTTSATFLLLLLAMATTTSCYQHQEMEILQMAKIQVAQAMSWAEYTVRLDDLSDETSAALRDCAKLYEESECRISHMMRDKNTYAKEDALTWVSAVMTNHRTCLDGLEDNGYVEAQVFGKNLSMLLGEALVLYSKNKAKVKGPTQVSVSKSDDGLLASWSAETSKAHFTVAQDGSGTHKTIREAVDALAAMGDNRPIRAVIYVKTGIYKEKVEVGNKLKNVMFIGDGIDKTIVTGNQM</sequence>
<evidence type="ECO:0000256" key="6">
    <source>
        <dbReference type="ARBA" id="ARBA00022801"/>
    </source>
</evidence>
<evidence type="ECO:0000256" key="2">
    <source>
        <dbReference type="ARBA" id="ARBA00005184"/>
    </source>
</evidence>
<dbReference type="SMART" id="SM00856">
    <property type="entry name" value="PMEI"/>
    <property type="match status" value="1"/>
</dbReference>
<evidence type="ECO:0000256" key="3">
    <source>
        <dbReference type="ARBA" id="ARBA00006027"/>
    </source>
</evidence>
<dbReference type="Pfam" id="PF01095">
    <property type="entry name" value="Pectinesterase"/>
    <property type="match status" value="1"/>
</dbReference>
<evidence type="ECO:0000256" key="7">
    <source>
        <dbReference type="ARBA" id="ARBA00023085"/>
    </source>
</evidence>
<dbReference type="NCBIfam" id="TIGR01614">
    <property type="entry name" value="PME_inhib"/>
    <property type="match status" value="1"/>
</dbReference>
<dbReference type="SUPFAM" id="SSF101148">
    <property type="entry name" value="Plant invertase/pectin methylesterase inhibitor"/>
    <property type="match status" value="1"/>
</dbReference>
<dbReference type="Gene3D" id="1.20.140.40">
    <property type="entry name" value="Invertase/pectin methylesterase inhibitor family protein"/>
    <property type="match status" value="1"/>
</dbReference>
<dbReference type="EMBL" id="JAYWIO010000006">
    <property type="protein sequence ID" value="KAK7256578.1"/>
    <property type="molecule type" value="Genomic_DNA"/>
</dbReference>
<accession>A0AAN9EMF4</accession>
<dbReference type="Proteomes" id="UP001372338">
    <property type="component" value="Unassembled WGS sequence"/>
</dbReference>
<comment type="similarity">
    <text evidence="3">In the N-terminal section; belongs to the PMEI family.</text>
</comment>
<evidence type="ECO:0000256" key="8">
    <source>
        <dbReference type="SAM" id="SignalP"/>
    </source>
</evidence>
<dbReference type="Pfam" id="PF04043">
    <property type="entry name" value="PMEI"/>
    <property type="match status" value="1"/>
</dbReference>
<dbReference type="InterPro" id="IPR000070">
    <property type="entry name" value="Pectinesterase_cat"/>
</dbReference>
<dbReference type="InterPro" id="IPR035513">
    <property type="entry name" value="Invertase/methylesterase_inhib"/>
</dbReference>
<keyword evidence="7" id="KW-0063">Aspartyl esterase</keyword>
<organism evidence="10 11">
    <name type="scientific">Crotalaria pallida</name>
    <name type="common">Smooth rattlebox</name>
    <name type="synonym">Crotalaria striata</name>
    <dbReference type="NCBI Taxonomy" id="3830"/>
    <lineage>
        <taxon>Eukaryota</taxon>
        <taxon>Viridiplantae</taxon>
        <taxon>Streptophyta</taxon>
        <taxon>Embryophyta</taxon>
        <taxon>Tracheophyta</taxon>
        <taxon>Spermatophyta</taxon>
        <taxon>Magnoliopsida</taxon>
        <taxon>eudicotyledons</taxon>
        <taxon>Gunneridae</taxon>
        <taxon>Pentapetalae</taxon>
        <taxon>rosids</taxon>
        <taxon>fabids</taxon>
        <taxon>Fabales</taxon>
        <taxon>Fabaceae</taxon>
        <taxon>Papilionoideae</taxon>
        <taxon>50 kb inversion clade</taxon>
        <taxon>genistoids sensu lato</taxon>
        <taxon>core genistoids</taxon>
        <taxon>Crotalarieae</taxon>
        <taxon>Crotalaria</taxon>
    </lineage>
</organism>
<dbReference type="InterPro" id="IPR012334">
    <property type="entry name" value="Pectin_lyas_fold"/>
</dbReference>
<keyword evidence="11" id="KW-1185">Reference proteome</keyword>
<keyword evidence="8" id="KW-0732">Signal</keyword>
<comment type="caution">
    <text evidence="10">The sequence shown here is derived from an EMBL/GenBank/DDBJ whole genome shotgun (WGS) entry which is preliminary data.</text>
</comment>
<dbReference type="AlphaFoldDB" id="A0AAN9EMF4"/>
<keyword evidence="6" id="KW-0378">Hydrolase</keyword>
<dbReference type="PANTHER" id="PTHR31707">
    <property type="entry name" value="PECTINESTERASE"/>
    <property type="match status" value="1"/>
</dbReference>
<dbReference type="GO" id="GO:0004857">
    <property type="term" value="F:enzyme inhibitor activity"/>
    <property type="evidence" value="ECO:0007669"/>
    <property type="project" value="InterPro"/>
</dbReference>
<gene>
    <name evidence="10" type="ORF">RIF29_30032</name>
</gene>
<evidence type="ECO:0000256" key="1">
    <source>
        <dbReference type="ARBA" id="ARBA00004191"/>
    </source>
</evidence>
<dbReference type="Gene3D" id="2.160.20.10">
    <property type="entry name" value="Single-stranded right-handed beta-helix, Pectin lyase-like"/>
    <property type="match status" value="1"/>
</dbReference>
<keyword evidence="5" id="KW-0964">Secreted</keyword>
<evidence type="ECO:0000313" key="11">
    <source>
        <dbReference type="Proteomes" id="UP001372338"/>
    </source>
</evidence>
<dbReference type="GO" id="GO:0042545">
    <property type="term" value="P:cell wall modification"/>
    <property type="evidence" value="ECO:0007669"/>
    <property type="project" value="InterPro"/>
</dbReference>
<protein>
    <recommendedName>
        <fullName evidence="9">Pectinesterase inhibitor domain-containing protein</fullName>
    </recommendedName>
</protein>
<dbReference type="InterPro" id="IPR006501">
    <property type="entry name" value="Pectinesterase_inhib_dom"/>
</dbReference>
<evidence type="ECO:0000313" key="10">
    <source>
        <dbReference type="EMBL" id="KAK7256578.1"/>
    </source>
</evidence>
<dbReference type="InterPro" id="IPR011050">
    <property type="entry name" value="Pectin_lyase_fold/virulence"/>
</dbReference>
<feature type="signal peptide" evidence="8">
    <location>
        <begin position="1"/>
        <end position="20"/>
    </location>
</feature>
<keyword evidence="5" id="KW-0134">Cell wall</keyword>
<comment type="subcellular location">
    <subcellularLocation>
        <location evidence="1">Secreted</location>
        <location evidence="1">Cell wall</location>
    </subcellularLocation>
</comment>